<dbReference type="CDD" id="cd03250">
    <property type="entry name" value="ABCC_MRP_domain1"/>
    <property type="match status" value="1"/>
</dbReference>
<feature type="domain" description="ABC transporter" evidence="12">
    <location>
        <begin position="573"/>
        <end position="815"/>
    </location>
</feature>
<feature type="transmembrane region" description="Helical" evidence="11">
    <location>
        <begin position="253"/>
        <end position="274"/>
    </location>
</feature>
<dbReference type="Pfam" id="PF00664">
    <property type="entry name" value="ABC_membrane"/>
    <property type="match status" value="2"/>
</dbReference>
<dbReference type="GO" id="GO:0140359">
    <property type="term" value="F:ABC-type transporter activity"/>
    <property type="evidence" value="ECO:0007669"/>
    <property type="project" value="InterPro"/>
</dbReference>
<dbReference type="SMART" id="SM00382">
    <property type="entry name" value="AAA"/>
    <property type="match status" value="2"/>
</dbReference>
<dbReference type="OrthoDB" id="6500128at2759"/>
<keyword evidence="8 11" id="KW-1133">Transmembrane helix</keyword>
<feature type="transmembrane region" description="Helical" evidence="11">
    <location>
        <begin position="1139"/>
        <end position="1162"/>
    </location>
</feature>
<dbReference type="PROSITE" id="PS50929">
    <property type="entry name" value="ABC_TM1F"/>
    <property type="match status" value="2"/>
</dbReference>
<feature type="region of interest" description="Disordered" evidence="10">
    <location>
        <begin position="816"/>
        <end position="840"/>
    </location>
</feature>
<evidence type="ECO:0000256" key="11">
    <source>
        <dbReference type="SAM" id="Phobius"/>
    </source>
</evidence>
<feature type="transmembrane region" description="Helical" evidence="11">
    <location>
        <begin position="865"/>
        <end position="888"/>
    </location>
</feature>
<dbReference type="Gene3D" id="1.20.1560.10">
    <property type="entry name" value="ABC transporter type 1, transmembrane domain"/>
    <property type="match status" value="2"/>
</dbReference>
<keyword evidence="6" id="KW-0547">Nucleotide-binding</keyword>
<dbReference type="FunFam" id="1.20.1560.10:FF:000013">
    <property type="entry name" value="ABC transporter C family member 2"/>
    <property type="match status" value="1"/>
</dbReference>
<evidence type="ECO:0000256" key="1">
    <source>
        <dbReference type="ARBA" id="ARBA00004141"/>
    </source>
</evidence>
<dbReference type="FunFam" id="3.40.50.300:FF:000610">
    <property type="entry name" value="Multidrug resistance-associated ABC transporter"/>
    <property type="match status" value="1"/>
</dbReference>
<sequence>MERGASTAAAQASGSLSPYTLSWAISLSASVAVLLLSVFAVQHAVSWMSTKRLKSVRFLYFYQDEDGEATPNSIENASKCKIPRLSLVCTGLGMWLSILQVGVAIVELGTVQIVDWAQMVIWVRDCFRLYADHVTGHDDTINIVVMGCQISLALCASVLTLLIRRRPDVYRNGTVVDGQYSTSFLGWLSFTWTEFVLRMAKDKSQLQIGDLPELDYHSRTDSLLDTCYRMVKEAGSGTAGLWMIILQSQSRALLFQASITVASSFISFVPSFALLNILLALEDRQNGEGNEARVWSWVVGLGISVLATATLETLKFWISYNKLTIHTQQQLSVAIFDKASRVGGGSSETDSEESQEHGSQGPVHMAVVDAKNVADFVCFLFLLYEIPLKLTIASAFLLMILGWECLLACAIILLLVGLANFHTVNKYSETQGDLMQSRDHRLSMITEILHGIRHVKFSALEGQWGKRINQLRDIELRSRWSVYCWELIMVSMYFLGPAILSASSLTVYVAVNGFLSAATAFTSIAILNSIEVSLTILPEIISMFATSSVSMQRIRRFLARPEGISSVLPSDTIDFTNASVAWPGAATSAERGTLKDLNLSFPKNALSVIMGPTGAGKSLLLTAIIGECDILSGTVRAPIPVTFEASRPWELTSGIAYVPQVPWIERGTVKDNILFGAPFNKERYSKVLFACAMEKDLERLPKGDRTELGGNGANLSGGQKWRLCLARALYSHAHTLVLDDVFSAVDVHTRQHLYQHALVGELAMGRTRILATHHVGLCLPHAEYVVSLEKGILRDTLDARDLELDRRLWEQSFGSVSTGREQQLPTKSEESPEWNGTTSLAEDHQHDSGLYWGACKTYMKEGGHLYQWIALFTAFLGYTGSILGRAWWLNVWTSSQDAGAAISQNEQVTGKDEPSTGSVDRSLLFYLAFYLALSAVACTVGMARCYFTFRVAFQASRNLFHRMLRSILRAPLQWHDDVPFGQVLNRFSSDLNVVDSRMGEDLRSTFEFTTEVAMGMFAGILVNPVLLVVAVFLTAVYLHYSRTYLTASRQIKRLESEAKSPIFDHFDTCLSGLPVIKAFGKVDEYRRQFRQKVDSHARAFWHLWLLNRWLGFRINMIGAAFSALSAALVVSLKSIDASAAGFAISFTMEISLSMALAIRYYANVEQDMNSVERVLEYCDLNAENYEGLDAPADWPTSGRLEVRNLAVRYAPHLPPALDRVGFKIEGNERVGVVGRTGSGKSSLVNAMFRIVEPHEGKIILDGIDISKLRLEDLRSRLSIIPQSPVIFRGTVRSNMDPFNEYEDAELLHALGKVGWRSKAEISASDDYDDDGPSAWATGVAQSTTSQLERPVAEEGTDLSQGQRQLLCIAREIVRKPKVLLLDEATSAVDNLTDQLVQQSVRSAFSRGSTTLIVIAHRLSTVADFDSILVLDAGRVVEFGSPRDLLGIENGTFRGMVEQDAERDALKEVILGENDVES</sequence>
<feature type="transmembrane region" description="Helical" evidence="11">
    <location>
        <begin position="1012"/>
        <end position="1040"/>
    </location>
</feature>
<dbReference type="InterPro" id="IPR003593">
    <property type="entry name" value="AAA+_ATPase"/>
</dbReference>
<evidence type="ECO:0000256" key="7">
    <source>
        <dbReference type="ARBA" id="ARBA00022840"/>
    </source>
</evidence>
<dbReference type="STRING" id="1036611.A0A1L9PDU8"/>
<keyword evidence="7" id="KW-0067">ATP-binding</keyword>
<keyword evidence="9 11" id="KW-0472">Membrane</keyword>
<evidence type="ECO:0000313" key="14">
    <source>
        <dbReference type="EMBL" id="OJI99661.1"/>
    </source>
</evidence>
<dbReference type="PANTHER" id="PTHR24223">
    <property type="entry name" value="ATP-BINDING CASSETTE SUB-FAMILY C"/>
    <property type="match status" value="1"/>
</dbReference>
<protein>
    <submittedName>
        <fullName evidence="14">Uncharacterized protein</fullName>
    </submittedName>
</protein>
<evidence type="ECO:0000256" key="3">
    <source>
        <dbReference type="ARBA" id="ARBA00022448"/>
    </source>
</evidence>
<feature type="domain" description="ABC transmembrane type-1" evidence="13">
    <location>
        <begin position="915"/>
        <end position="1166"/>
    </location>
</feature>
<feature type="domain" description="ABC transporter" evidence="12">
    <location>
        <begin position="1200"/>
        <end position="1457"/>
    </location>
</feature>
<dbReference type="GeneID" id="63724131"/>
<dbReference type="Gene3D" id="3.40.50.300">
    <property type="entry name" value="P-loop containing nucleotide triphosphate hydrolases"/>
    <property type="match status" value="2"/>
</dbReference>
<feature type="transmembrane region" description="Helical" evidence="11">
    <location>
        <begin position="396"/>
        <end position="419"/>
    </location>
</feature>
<keyword evidence="3" id="KW-0813">Transport</keyword>
<keyword evidence="15" id="KW-1185">Reference proteome</keyword>
<dbReference type="GO" id="GO:0016887">
    <property type="term" value="F:ATP hydrolysis activity"/>
    <property type="evidence" value="ECO:0007669"/>
    <property type="project" value="InterPro"/>
</dbReference>
<feature type="region of interest" description="Disordered" evidence="10">
    <location>
        <begin position="1324"/>
        <end position="1356"/>
    </location>
</feature>
<dbReference type="SUPFAM" id="SSF52540">
    <property type="entry name" value="P-loop containing nucleoside triphosphate hydrolases"/>
    <property type="match status" value="2"/>
</dbReference>
<proteinExistence type="inferred from homology"/>
<dbReference type="GO" id="GO:0005524">
    <property type="term" value="F:ATP binding"/>
    <property type="evidence" value="ECO:0007669"/>
    <property type="project" value="UniProtKB-KW"/>
</dbReference>
<dbReference type="RefSeq" id="XP_040665424.1">
    <property type="nucleotide sequence ID" value="XM_040808620.1"/>
</dbReference>
<feature type="transmembrane region" description="Helical" evidence="11">
    <location>
        <begin position="923"/>
        <end position="947"/>
    </location>
</feature>
<dbReference type="PROSITE" id="PS50893">
    <property type="entry name" value="ABC_TRANSPORTER_2"/>
    <property type="match status" value="2"/>
</dbReference>
<evidence type="ECO:0000259" key="12">
    <source>
        <dbReference type="PROSITE" id="PS50893"/>
    </source>
</evidence>
<dbReference type="InterPro" id="IPR017871">
    <property type="entry name" value="ABC_transporter-like_CS"/>
</dbReference>
<dbReference type="PANTHER" id="PTHR24223:SF456">
    <property type="entry name" value="MULTIDRUG RESISTANCE-ASSOCIATED PROTEIN LETHAL(2)03659"/>
    <property type="match status" value="1"/>
</dbReference>
<feature type="domain" description="ABC transmembrane type-1" evidence="13">
    <location>
        <begin position="260"/>
        <end position="546"/>
    </location>
</feature>
<dbReference type="GO" id="GO:0016020">
    <property type="term" value="C:membrane"/>
    <property type="evidence" value="ECO:0007669"/>
    <property type="project" value="UniProtKB-SubCell"/>
</dbReference>
<feature type="transmembrane region" description="Helical" evidence="11">
    <location>
        <begin position="141"/>
        <end position="163"/>
    </location>
</feature>
<feature type="compositionally biased region" description="Polar residues" evidence="10">
    <location>
        <begin position="816"/>
        <end position="826"/>
    </location>
</feature>
<dbReference type="EMBL" id="KV878127">
    <property type="protein sequence ID" value="OJI99661.1"/>
    <property type="molecule type" value="Genomic_DNA"/>
</dbReference>
<evidence type="ECO:0000256" key="10">
    <source>
        <dbReference type="SAM" id="MobiDB-lite"/>
    </source>
</evidence>
<dbReference type="PROSITE" id="PS00211">
    <property type="entry name" value="ABC_TRANSPORTER_1"/>
    <property type="match status" value="1"/>
</dbReference>
<dbReference type="InterPro" id="IPR003439">
    <property type="entry name" value="ABC_transporter-like_ATP-bd"/>
</dbReference>
<dbReference type="InterPro" id="IPR036640">
    <property type="entry name" value="ABC1_TM_sf"/>
</dbReference>
<dbReference type="InterPro" id="IPR027417">
    <property type="entry name" value="P-loop_NTPase"/>
</dbReference>
<evidence type="ECO:0000256" key="2">
    <source>
        <dbReference type="ARBA" id="ARBA00009726"/>
    </source>
</evidence>
<dbReference type="GO" id="GO:0005737">
    <property type="term" value="C:cytoplasm"/>
    <property type="evidence" value="ECO:0007669"/>
    <property type="project" value="UniProtKB-ARBA"/>
</dbReference>
<evidence type="ECO:0000256" key="5">
    <source>
        <dbReference type="ARBA" id="ARBA00022737"/>
    </source>
</evidence>
<dbReference type="InterPro" id="IPR011527">
    <property type="entry name" value="ABC1_TM_dom"/>
</dbReference>
<name>A0A1L9PDU8_ASPVE</name>
<dbReference type="CDD" id="cd03244">
    <property type="entry name" value="ABCC_MRP_domain2"/>
    <property type="match status" value="1"/>
</dbReference>
<evidence type="ECO:0000256" key="4">
    <source>
        <dbReference type="ARBA" id="ARBA00022692"/>
    </source>
</evidence>
<evidence type="ECO:0000256" key="8">
    <source>
        <dbReference type="ARBA" id="ARBA00022989"/>
    </source>
</evidence>
<dbReference type="CDD" id="cd18596">
    <property type="entry name" value="ABC_6TM_VMR1_D1_like"/>
    <property type="match status" value="1"/>
</dbReference>
<feature type="transmembrane region" description="Helical" evidence="11">
    <location>
        <begin position="23"/>
        <end position="45"/>
    </location>
</feature>
<organism evidence="14 15">
    <name type="scientific">Aspergillus versicolor CBS 583.65</name>
    <dbReference type="NCBI Taxonomy" id="1036611"/>
    <lineage>
        <taxon>Eukaryota</taxon>
        <taxon>Fungi</taxon>
        <taxon>Dikarya</taxon>
        <taxon>Ascomycota</taxon>
        <taxon>Pezizomycotina</taxon>
        <taxon>Eurotiomycetes</taxon>
        <taxon>Eurotiomycetidae</taxon>
        <taxon>Eurotiales</taxon>
        <taxon>Aspergillaceae</taxon>
        <taxon>Aspergillus</taxon>
        <taxon>Aspergillus subgen. Nidulantes</taxon>
    </lineage>
</organism>
<comment type="similarity">
    <text evidence="2">Belongs to the ABC transporter superfamily. ABCC family. Conjugate transporter (TC 3.A.1.208) subfamily.</text>
</comment>
<dbReference type="VEuPathDB" id="FungiDB:ASPVEDRAFT_163771"/>
<evidence type="ECO:0000256" key="6">
    <source>
        <dbReference type="ARBA" id="ARBA00022741"/>
    </source>
</evidence>
<keyword evidence="4 11" id="KW-0812">Transmembrane</keyword>
<comment type="subcellular location">
    <subcellularLocation>
        <location evidence="1">Membrane</location>
        <topology evidence="1">Multi-pass membrane protein</topology>
    </subcellularLocation>
</comment>
<dbReference type="Proteomes" id="UP000184073">
    <property type="component" value="Unassembled WGS sequence"/>
</dbReference>
<feature type="transmembrane region" description="Helical" evidence="11">
    <location>
        <begin position="294"/>
        <end position="314"/>
    </location>
</feature>
<accession>A0A1L9PDU8</accession>
<keyword evidence="5" id="KW-0677">Repeat</keyword>
<dbReference type="SUPFAM" id="SSF90123">
    <property type="entry name" value="ABC transporter transmembrane region"/>
    <property type="match status" value="2"/>
</dbReference>
<gene>
    <name evidence="14" type="ORF">ASPVEDRAFT_163771</name>
</gene>
<feature type="transmembrane region" description="Helical" evidence="11">
    <location>
        <begin position="85"/>
        <end position="106"/>
    </location>
</feature>
<feature type="transmembrane region" description="Helical" evidence="11">
    <location>
        <begin position="1110"/>
        <end position="1132"/>
    </location>
</feature>
<dbReference type="InterPro" id="IPR050173">
    <property type="entry name" value="ABC_transporter_C-like"/>
</dbReference>
<dbReference type="CDD" id="cd18604">
    <property type="entry name" value="ABC_6TM_VMR1_D2_like"/>
    <property type="match status" value="1"/>
</dbReference>
<evidence type="ECO:0000313" key="15">
    <source>
        <dbReference type="Proteomes" id="UP000184073"/>
    </source>
</evidence>
<evidence type="ECO:0000256" key="9">
    <source>
        <dbReference type="ARBA" id="ARBA00023136"/>
    </source>
</evidence>
<evidence type="ECO:0000259" key="13">
    <source>
        <dbReference type="PROSITE" id="PS50929"/>
    </source>
</evidence>
<reference evidence="15" key="1">
    <citation type="journal article" date="2017" name="Genome Biol.">
        <title>Comparative genomics reveals high biological diversity and specific adaptations in the industrially and medically important fungal genus Aspergillus.</title>
        <authorList>
            <person name="de Vries R.P."/>
            <person name="Riley R."/>
            <person name="Wiebenga A."/>
            <person name="Aguilar-Osorio G."/>
            <person name="Amillis S."/>
            <person name="Uchima C.A."/>
            <person name="Anderluh G."/>
            <person name="Asadollahi M."/>
            <person name="Askin M."/>
            <person name="Barry K."/>
            <person name="Battaglia E."/>
            <person name="Bayram O."/>
            <person name="Benocci T."/>
            <person name="Braus-Stromeyer S.A."/>
            <person name="Caldana C."/>
            <person name="Canovas D."/>
            <person name="Cerqueira G.C."/>
            <person name="Chen F."/>
            <person name="Chen W."/>
            <person name="Choi C."/>
            <person name="Clum A."/>
            <person name="Dos Santos R.A."/>
            <person name="Damasio A.R."/>
            <person name="Diallinas G."/>
            <person name="Emri T."/>
            <person name="Fekete E."/>
            <person name="Flipphi M."/>
            <person name="Freyberg S."/>
            <person name="Gallo A."/>
            <person name="Gournas C."/>
            <person name="Habgood R."/>
            <person name="Hainaut M."/>
            <person name="Harispe M.L."/>
            <person name="Henrissat B."/>
            <person name="Hilden K.S."/>
            <person name="Hope R."/>
            <person name="Hossain A."/>
            <person name="Karabika E."/>
            <person name="Karaffa L."/>
            <person name="Karanyi Z."/>
            <person name="Krasevec N."/>
            <person name="Kuo A."/>
            <person name="Kusch H."/>
            <person name="LaButti K."/>
            <person name="Lagendijk E.L."/>
            <person name="Lapidus A."/>
            <person name="Levasseur A."/>
            <person name="Lindquist E."/>
            <person name="Lipzen A."/>
            <person name="Logrieco A.F."/>
            <person name="MacCabe A."/>
            <person name="Maekelae M.R."/>
            <person name="Malavazi I."/>
            <person name="Melin P."/>
            <person name="Meyer V."/>
            <person name="Mielnichuk N."/>
            <person name="Miskei M."/>
            <person name="Molnar A.P."/>
            <person name="Mule G."/>
            <person name="Ngan C.Y."/>
            <person name="Orejas M."/>
            <person name="Orosz E."/>
            <person name="Ouedraogo J.P."/>
            <person name="Overkamp K.M."/>
            <person name="Park H.-S."/>
            <person name="Perrone G."/>
            <person name="Piumi F."/>
            <person name="Punt P.J."/>
            <person name="Ram A.F."/>
            <person name="Ramon A."/>
            <person name="Rauscher S."/>
            <person name="Record E."/>
            <person name="Riano-Pachon D.M."/>
            <person name="Robert V."/>
            <person name="Roehrig J."/>
            <person name="Ruller R."/>
            <person name="Salamov A."/>
            <person name="Salih N.S."/>
            <person name="Samson R.A."/>
            <person name="Sandor E."/>
            <person name="Sanguinetti M."/>
            <person name="Schuetze T."/>
            <person name="Sepcic K."/>
            <person name="Shelest E."/>
            <person name="Sherlock G."/>
            <person name="Sophianopoulou V."/>
            <person name="Squina F.M."/>
            <person name="Sun H."/>
            <person name="Susca A."/>
            <person name="Todd R.B."/>
            <person name="Tsang A."/>
            <person name="Unkles S.E."/>
            <person name="van de Wiele N."/>
            <person name="van Rossen-Uffink D."/>
            <person name="Oliveira J.V."/>
            <person name="Vesth T.C."/>
            <person name="Visser J."/>
            <person name="Yu J.-H."/>
            <person name="Zhou M."/>
            <person name="Andersen M.R."/>
            <person name="Archer D.B."/>
            <person name="Baker S.E."/>
            <person name="Benoit I."/>
            <person name="Brakhage A.A."/>
            <person name="Braus G.H."/>
            <person name="Fischer R."/>
            <person name="Frisvad J.C."/>
            <person name="Goldman G.H."/>
            <person name="Houbraken J."/>
            <person name="Oakley B."/>
            <person name="Pocsi I."/>
            <person name="Scazzocchio C."/>
            <person name="Seiboth B."/>
            <person name="vanKuyk P.A."/>
            <person name="Wortman J."/>
            <person name="Dyer P.S."/>
            <person name="Grigoriev I.V."/>
        </authorList>
    </citation>
    <scope>NUCLEOTIDE SEQUENCE [LARGE SCALE GENOMIC DNA]</scope>
    <source>
        <strain evidence="15">CBS 583.65</strain>
    </source>
</reference>
<feature type="transmembrane region" description="Helical" evidence="11">
    <location>
        <begin position="532"/>
        <end position="551"/>
    </location>
</feature>
<feature type="transmembrane region" description="Helical" evidence="11">
    <location>
        <begin position="480"/>
        <end position="500"/>
    </location>
</feature>
<dbReference type="Pfam" id="PF00005">
    <property type="entry name" value="ABC_tran"/>
    <property type="match status" value="2"/>
</dbReference>